<feature type="region of interest" description="Disordered" evidence="1">
    <location>
        <begin position="132"/>
        <end position="328"/>
    </location>
</feature>
<feature type="compositionally biased region" description="Polar residues" evidence="1">
    <location>
        <begin position="299"/>
        <end position="318"/>
    </location>
</feature>
<feature type="transmembrane region" description="Helical" evidence="2">
    <location>
        <begin position="392"/>
        <end position="415"/>
    </location>
</feature>
<evidence type="ECO:0000313" key="5">
    <source>
        <dbReference type="Proteomes" id="UP000596742"/>
    </source>
</evidence>
<proteinExistence type="predicted"/>
<feature type="compositionally biased region" description="Low complexity" evidence="1">
    <location>
        <begin position="168"/>
        <end position="212"/>
    </location>
</feature>
<keyword evidence="5" id="KW-1185">Reference proteome</keyword>
<dbReference type="AlphaFoldDB" id="A0A8B6FLR0"/>
<evidence type="ECO:0000313" key="4">
    <source>
        <dbReference type="EMBL" id="VDI51183.1"/>
    </source>
</evidence>
<dbReference type="Proteomes" id="UP000596742">
    <property type="component" value="Unassembled WGS sequence"/>
</dbReference>
<gene>
    <name evidence="4" type="ORF">MGAL_10B044563</name>
</gene>
<feature type="compositionally biased region" description="Low complexity" evidence="1">
    <location>
        <begin position="132"/>
        <end position="160"/>
    </location>
</feature>
<reference evidence="4" key="1">
    <citation type="submission" date="2018-11" db="EMBL/GenBank/DDBJ databases">
        <authorList>
            <person name="Alioto T."/>
            <person name="Alioto T."/>
        </authorList>
    </citation>
    <scope>NUCLEOTIDE SEQUENCE</scope>
</reference>
<feature type="domain" description="Farnesoic acid O-methyl transferase" evidence="3">
    <location>
        <begin position="8"/>
        <end position="123"/>
    </location>
</feature>
<feature type="compositionally biased region" description="Low complexity" evidence="1">
    <location>
        <begin position="227"/>
        <end position="261"/>
    </location>
</feature>
<evidence type="ECO:0000259" key="3">
    <source>
        <dbReference type="Pfam" id="PF12248"/>
    </source>
</evidence>
<dbReference type="OrthoDB" id="10518572at2759"/>
<protein>
    <recommendedName>
        <fullName evidence="3">Farnesoic acid O-methyl transferase domain-containing protein</fullName>
    </recommendedName>
</protein>
<sequence length="418" mass="44965">MTVPKDVLFFEVKTCWNAYVGLISGHIDSDPLYEIALGSYQNTKSFIRKGKTSSRFLSEVAGAVFDCTYKEIWITWNTFTINVGFGDGDNGTFLTWTSLTPLLPILDIGIRTYYYQSTGDWIFQIQDETSTTEGITTDGTTTKVTTTKGQSTAGQTTEGTTTEDKTTPGRTTNVTTTEDQTTEAQTPEGRTTESTTTDGTISEGTTIEGLTIDSTTNEGQAIEDTTTEGQTTEGQTSEGKTTEGTTTEGRTTISTTTEGQTNDGTATEDTPAEGTTSDGTNTYGQSTEGTRTEGTRTEVSITEGTTADSSTTDFQITKPSDHISPPTSSAKSLAEAILCTEYCTISYTCKCEESLGTTTSSTPVTQYKVDKKTLSSYKRRYQSASDPRKSSFYIGCVGITVLVVSCAFVVTLDFVPRA</sequence>
<name>A0A8B6FLR0_MYTGA</name>
<keyword evidence="2" id="KW-0812">Transmembrane</keyword>
<dbReference type="Pfam" id="PF12248">
    <property type="entry name" value="Methyltransf_FA"/>
    <property type="match status" value="1"/>
</dbReference>
<feature type="compositionally biased region" description="Polar residues" evidence="1">
    <location>
        <begin position="262"/>
        <end position="286"/>
    </location>
</feature>
<evidence type="ECO:0000256" key="1">
    <source>
        <dbReference type="SAM" id="MobiDB-lite"/>
    </source>
</evidence>
<dbReference type="EMBL" id="UYJE01007035">
    <property type="protein sequence ID" value="VDI51183.1"/>
    <property type="molecule type" value="Genomic_DNA"/>
</dbReference>
<organism evidence="4 5">
    <name type="scientific">Mytilus galloprovincialis</name>
    <name type="common">Mediterranean mussel</name>
    <dbReference type="NCBI Taxonomy" id="29158"/>
    <lineage>
        <taxon>Eukaryota</taxon>
        <taxon>Metazoa</taxon>
        <taxon>Spiralia</taxon>
        <taxon>Lophotrochozoa</taxon>
        <taxon>Mollusca</taxon>
        <taxon>Bivalvia</taxon>
        <taxon>Autobranchia</taxon>
        <taxon>Pteriomorphia</taxon>
        <taxon>Mytilida</taxon>
        <taxon>Mytiloidea</taxon>
        <taxon>Mytilidae</taxon>
        <taxon>Mytilinae</taxon>
        <taxon>Mytilus</taxon>
    </lineage>
</organism>
<dbReference type="InterPro" id="IPR022041">
    <property type="entry name" value="Methyltransf_FA"/>
</dbReference>
<keyword evidence="2" id="KW-0472">Membrane</keyword>
<comment type="caution">
    <text evidence="4">The sequence shown here is derived from an EMBL/GenBank/DDBJ whole genome shotgun (WGS) entry which is preliminary data.</text>
</comment>
<accession>A0A8B6FLR0</accession>
<evidence type="ECO:0000256" key="2">
    <source>
        <dbReference type="SAM" id="Phobius"/>
    </source>
</evidence>
<keyword evidence="2" id="KW-1133">Transmembrane helix</keyword>